<comment type="subcellular location">
    <subcellularLocation>
        <location evidence="6">Cytoplasm</location>
    </subcellularLocation>
</comment>
<feature type="binding site" evidence="6">
    <location>
        <begin position="31"/>
        <end position="33"/>
    </location>
    <ligand>
        <name>S-adenosyl-L-methionine</name>
        <dbReference type="ChEBI" id="CHEBI:59789"/>
    </ligand>
</feature>
<dbReference type="GO" id="GO:0070475">
    <property type="term" value="P:rRNA base methylation"/>
    <property type="evidence" value="ECO:0007669"/>
    <property type="project" value="UniProtKB-UniRule"/>
</dbReference>
<comment type="function">
    <text evidence="6">Specifically methylates the N4 position of cytidine in position 1402 (C1402) of 16S rRNA.</text>
</comment>
<dbReference type="EC" id="2.1.1.199" evidence="6"/>
<evidence type="ECO:0000256" key="4">
    <source>
        <dbReference type="ARBA" id="ARBA00022679"/>
    </source>
</evidence>
<keyword evidence="4 6" id="KW-0808">Transferase</keyword>
<dbReference type="SUPFAM" id="SSF53335">
    <property type="entry name" value="S-adenosyl-L-methionine-dependent methyltransferases"/>
    <property type="match status" value="1"/>
</dbReference>
<keyword evidence="3 6" id="KW-0489">Methyltransferase</keyword>
<comment type="similarity">
    <text evidence="1 6">Belongs to the methyltransferase superfamily. RsmH family.</text>
</comment>
<dbReference type="GO" id="GO:0071424">
    <property type="term" value="F:rRNA (cytosine-N4-)-methyltransferase activity"/>
    <property type="evidence" value="ECO:0007669"/>
    <property type="project" value="UniProtKB-UniRule"/>
</dbReference>
<dbReference type="InterPro" id="IPR023397">
    <property type="entry name" value="SAM-dep_MeTrfase_MraW_recog"/>
</dbReference>
<keyword evidence="6" id="KW-0963">Cytoplasm</keyword>
<dbReference type="Gene3D" id="1.10.150.170">
    <property type="entry name" value="Putative methyltransferase TM0872, insert domain"/>
    <property type="match status" value="1"/>
</dbReference>
<evidence type="ECO:0000256" key="6">
    <source>
        <dbReference type="HAMAP-Rule" id="MF_01007"/>
    </source>
</evidence>
<feature type="binding site" evidence="6">
    <location>
        <position position="105"/>
    </location>
    <ligand>
        <name>S-adenosyl-L-methionine</name>
        <dbReference type="ChEBI" id="CHEBI:59789"/>
    </ligand>
</feature>
<keyword evidence="5 6" id="KW-0949">S-adenosyl-L-methionine</keyword>
<reference evidence="8" key="1">
    <citation type="submission" date="2017-09" db="EMBL/GenBank/DDBJ databases">
        <title>Depth-based differentiation of microbial function through sediment-hosted aquifers and enrichment of novel symbionts in the deep terrestrial subsurface.</title>
        <authorList>
            <person name="Probst A.J."/>
            <person name="Ladd B."/>
            <person name="Jarett J.K."/>
            <person name="Geller-Mcgrath D.E."/>
            <person name="Sieber C.M.K."/>
            <person name="Emerson J.B."/>
            <person name="Anantharaman K."/>
            <person name="Thomas B.C."/>
            <person name="Malmstrom R."/>
            <person name="Stieglmeier M."/>
            <person name="Klingl A."/>
            <person name="Woyke T."/>
            <person name="Ryan C.M."/>
            <person name="Banfield J.F."/>
        </authorList>
    </citation>
    <scope>NUCLEOTIDE SEQUENCE [LARGE SCALE GENOMIC DNA]</scope>
</reference>
<evidence type="ECO:0000256" key="2">
    <source>
        <dbReference type="ARBA" id="ARBA00022552"/>
    </source>
</evidence>
<evidence type="ECO:0000256" key="3">
    <source>
        <dbReference type="ARBA" id="ARBA00022603"/>
    </source>
</evidence>
<evidence type="ECO:0000313" key="8">
    <source>
        <dbReference type="Proteomes" id="UP000230959"/>
    </source>
</evidence>
<dbReference type="PANTHER" id="PTHR11265">
    <property type="entry name" value="S-ADENOSYL-METHYLTRANSFERASE MRAW"/>
    <property type="match status" value="1"/>
</dbReference>
<keyword evidence="2 6" id="KW-0698">rRNA processing</keyword>
<accession>A0A2M8LAZ3</accession>
<name>A0A2M8LAZ3_9BACT</name>
<comment type="catalytic activity">
    <reaction evidence="6">
        <text>cytidine(1402) in 16S rRNA + S-adenosyl-L-methionine = N(4)-methylcytidine(1402) in 16S rRNA + S-adenosyl-L-homocysteine + H(+)</text>
        <dbReference type="Rhea" id="RHEA:42928"/>
        <dbReference type="Rhea" id="RHEA-COMP:10286"/>
        <dbReference type="Rhea" id="RHEA-COMP:10287"/>
        <dbReference type="ChEBI" id="CHEBI:15378"/>
        <dbReference type="ChEBI" id="CHEBI:57856"/>
        <dbReference type="ChEBI" id="CHEBI:59789"/>
        <dbReference type="ChEBI" id="CHEBI:74506"/>
        <dbReference type="ChEBI" id="CHEBI:82748"/>
        <dbReference type="EC" id="2.1.1.199"/>
    </reaction>
</comment>
<dbReference type="AlphaFoldDB" id="A0A2M8LAZ3"/>
<dbReference type="Pfam" id="PF01795">
    <property type="entry name" value="Methyltransf_5"/>
    <property type="match status" value="1"/>
</dbReference>
<feature type="binding site" evidence="6">
    <location>
        <position position="77"/>
    </location>
    <ligand>
        <name>S-adenosyl-L-methionine</name>
        <dbReference type="ChEBI" id="CHEBI:59789"/>
    </ligand>
</feature>
<dbReference type="Gene3D" id="3.40.50.150">
    <property type="entry name" value="Vaccinia Virus protein VP39"/>
    <property type="match status" value="1"/>
</dbReference>
<protein>
    <recommendedName>
        <fullName evidence="6">Ribosomal RNA small subunit methyltransferase H</fullName>
        <ecNumber evidence="6">2.1.1.199</ecNumber>
    </recommendedName>
    <alternativeName>
        <fullName evidence="6">16S rRNA m(4)C1402 methyltransferase</fullName>
    </alternativeName>
    <alternativeName>
        <fullName evidence="6">rRNA (cytosine-N(4)-)-methyltransferase RsmH</fullName>
    </alternativeName>
</protein>
<comment type="caution">
    <text evidence="7">The sequence shown here is derived from an EMBL/GenBank/DDBJ whole genome shotgun (WGS) entry which is preliminary data.</text>
</comment>
<feature type="binding site" evidence="6">
    <location>
        <position position="51"/>
    </location>
    <ligand>
        <name>S-adenosyl-L-methionine</name>
        <dbReference type="ChEBI" id="CHEBI:59789"/>
    </ligand>
</feature>
<dbReference type="PIRSF" id="PIRSF004486">
    <property type="entry name" value="MraW"/>
    <property type="match status" value="1"/>
</dbReference>
<dbReference type="PANTHER" id="PTHR11265:SF0">
    <property type="entry name" value="12S RRNA N4-METHYLCYTIDINE METHYLTRANSFERASE"/>
    <property type="match status" value="1"/>
</dbReference>
<dbReference type="InterPro" id="IPR029063">
    <property type="entry name" value="SAM-dependent_MTases_sf"/>
</dbReference>
<sequence>MPHVPVLLNEAISHLEPKTKDVIVDATVGAGGHLKGLYDSIKGKGVFIGLDQDEESLEILRKSFNDSRNVFLINENFRNLDKILRNLKIEKVDRIIFDLGVSSMQIDDYGRGISFKKNEPLIMSMRKDAEAEWLTAMDVVNSQSESDIADLIYKYGEERFSRKIAKGIVESRRKKKIETTFDLVEIIERSVPVFYRRGRIHCATRTFQALRIAVNDELGALEEVLPKAWSLLGKSGRIAVISFHSLEDRIVKNFFRGKAKEGEAKLINKKPITPTQEEIKANPRSRSAKMRVIEKII</sequence>
<evidence type="ECO:0000313" key="7">
    <source>
        <dbReference type="EMBL" id="PJE73792.1"/>
    </source>
</evidence>
<feature type="binding site" evidence="6">
    <location>
        <position position="98"/>
    </location>
    <ligand>
        <name>S-adenosyl-L-methionine</name>
        <dbReference type="ChEBI" id="CHEBI:59789"/>
    </ligand>
</feature>
<evidence type="ECO:0000256" key="1">
    <source>
        <dbReference type="ARBA" id="ARBA00010396"/>
    </source>
</evidence>
<dbReference type="EMBL" id="PFER01000012">
    <property type="protein sequence ID" value="PJE73792.1"/>
    <property type="molecule type" value="Genomic_DNA"/>
</dbReference>
<organism evidence="7 8">
    <name type="scientific">Candidatus Terrybacteria bacterium CG10_big_fil_rev_8_21_14_0_10_41_10</name>
    <dbReference type="NCBI Taxonomy" id="1975026"/>
    <lineage>
        <taxon>Bacteria</taxon>
        <taxon>Candidatus Terryibacteriota</taxon>
    </lineage>
</organism>
<gene>
    <name evidence="6" type="primary">rsmH</name>
    <name evidence="7" type="ORF">COV02_00615</name>
</gene>
<dbReference type="Proteomes" id="UP000230959">
    <property type="component" value="Unassembled WGS sequence"/>
</dbReference>
<evidence type="ECO:0000256" key="5">
    <source>
        <dbReference type="ARBA" id="ARBA00022691"/>
    </source>
</evidence>
<dbReference type="HAMAP" id="MF_01007">
    <property type="entry name" value="16SrRNA_methyltr_H"/>
    <property type="match status" value="1"/>
</dbReference>
<dbReference type="SUPFAM" id="SSF81799">
    <property type="entry name" value="Putative methyltransferase TM0872, insert domain"/>
    <property type="match status" value="1"/>
</dbReference>
<dbReference type="NCBIfam" id="TIGR00006">
    <property type="entry name" value="16S rRNA (cytosine(1402)-N(4))-methyltransferase RsmH"/>
    <property type="match status" value="1"/>
</dbReference>
<dbReference type="GO" id="GO:0005737">
    <property type="term" value="C:cytoplasm"/>
    <property type="evidence" value="ECO:0007669"/>
    <property type="project" value="UniProtKB-SubCell"/>
</dbReference>
<proteinExistence type="inferred from homology"/>
<dbReference type="InterPro" id="IPR002903">
    <property type="entry name" value="RsmH"/>
</dbReference>